<sequence length="41" mass="4681">MSQTLDTVTVIYVPILKSKFSIRYVKSASDIKADQNEKIHL</sequence>
<evidence type="ECO:0000313" key="2">
    <source>
        <dbReference type="Proteomes" id="UP000326936"/>
    </source>
</evidence>
<reference evidence="1 2" key="1">
    <citation type="submission" date="2019-10" db="EMBL/GenBank/DDBJ databases">
        <title>Complete genome sequence of Vibrio sp. strain THAF100, isolated from non-filtered water from the water column of tank 6 of a marine aquarium containing stony-coral fragments. Water maintained at 26 degree C.</title>
        <authorList>
            <person name="Ruckert C."/>
            <person name="Franco A."/>
            <person name="Kalinowski J."/>
            <person name="Glaeser S."/>
        </authorList>
    </citation>
    <scope>NUCLEOTIDE SEQUENCE [LARGE SCALE GENOMIC DNA]</scope>
    <source>
        <strain evidence="1 2">THAF100</strain>
        <plasmid evidence="2">pthaf100_a</plasmid>
    </source>
</reference>
<protein>
    <submittedName>
        <fullName evidence="1">Uncharacterized protein</fullName>
    </submittedName>
</protein>
<dbReference type="AlphaFoldDB" id="A0A5P9CN58"/>
<dbReference type="EMBL" id="CP045351">
    <property type="protein sequence ID" value="QFT27646.1"/>
    <property type="molecule type" value="Genomic_DNA"/>
</dbReference>
<keyword evidence="1" id="KW-0614">Plasmid</keyword>
<proteinExistence type="predicted"/>
<accession>A0A5P9CN58</accession>
<keyword evidence="2" id="KW-1185">Reference proteome</keyword>
<dbReference type="KEGG" id="vaq:FIV01_14765"/>
<dbReference type="Proteomes" id="UP000326936">
    <property type="component" value="Plasmid pTHAF100_a"/>
</dbReference>
<gene>
    <name evidence="1" type="ORF">FIV01_14765</name>
</gene>
<geneLocation type="plasmid" evidence="2">
    <name>pthaf100_a</name>
</geneLocation>
<evidence type="ECO:0000313" key="1">
    <source>
        <dbReference type="EMBL" id="QFT27646.1"/>
    </source>
</evidence>
<name>A0A5P9CN58_9VIBR</name>
<organism evidence="1 2">
    <name type="scientific">Vibrio aquimaris</name>
    <dbReference type="NCBI Taxonomy" id="2587862"/>
    <lineage>
        <taxon>Bacteria</taxon>
        <taxon>Pseudomonadati</taxon>
        <taxon>Pseudomonadota</taxon>
        <taxon>Gammaproteobacteria</taxon>
        <taxon>Vibrionales</taxon>
        <taxon>Vibrionaceae</taxon>
        <taxon>Vibrio</taxon>
    </lineage>
</organism>